<comment type="caution">
    <text evidence="1">The sequence shown here is derived from an EMBL/GenBank/DDBJ whole genome shotgun (WGS) entry which is preliminary data.</text>
</comment>
<dbReference type="PANTHER" id="PTHR10811">
    <property type="entry name" value="FRINGE-RELATED"/>
    <property type="match status" value="1"/>
</dbReference>
<name>A0A835RMU2_VANPL</name>
<dbReference type="Gene3D" id="3.90.550.50">
    <property type="match status" value="1"/>
</dbReference>
<sequence>MAFGGGGVAISYPLATALAVMLDDCLERYAKLYGSDDRLHACISELGVPLSREYGFHQWDIRGNAHGILAAHPIAPFISIHHVEAVEPLYPGLSHLQSLKLFTKAMQSKYFQPLFSHGSLSALRLLTLLGTRLVIGLSLTSTPRIHINLSAGSQFCSF</sequence>
<dbReference type="Proteomes" id="UP000636800">
    <property type="component" value="Chromosome 2"/>
</dbReference>
<dbReference type="EMBL" id="JADCNL010000002">
    <property type="protein sequence ID" value="KAG0491686.1"/>
    <property type="molecule type" value="Genomic_DNA"/>
</dbReference>
<organism evidence="1 2">
    <name type="scientific">Vanilla planifolia</name>
    <name type="common">Vanilla</name>
    <dbReference type="NCBI Taxonomy" id="51239"/>
    <lineage>
        <taxon>Eukaryota</taxon>
        <taxon>Viridiplantae</taxon>
        <taxon>Streptophyta</taxon>
        <taxon>Embryophyta</taxon>
        <taxon>Tracheophyta</taxon>
        <taxon>Spermatophyta</taxon>
        <taxon>Magnoliopsida</taxon>
        <taxon>Liliopsida</taxon>
        <taxon>Asparagales</taxon>
        <taxon>Orchidaceae</taxon>
        <taxon>Vanilloideae</taxon>
        <taxon>Vanilleae</taxon>
        <taxon>Vanilla</taxon>
    </lineage>
</organism>
<dbReference type="Pfam" id="PF04646">
    <property type="entry name" value="DUF604"/>
    <property type="match status" value="1"/>
</dbReference>
<gene>
    <name evidence="1" type="ORF">HPP92_005084</name>
</gene>
<keyword evidence="2" id="KW-1185">Reference proteome</keyword>
<reference evidence="1 2" key="1">
    <citation type="journal article" date="2020" name="Nat. Food">
        <title>A phased Vanilla planifolia genome enables genetic improvement of flavour and production.</title>
        <authorList>
            <person name="Hasing T."/>
            <person name="Tang H."/>
            <person name="Brym M."/>
            <person name="Khazi F."/>
            <person name="Huang T."/>
            <person name="Chambers A.H."/>
        </authorList>
    </citation>
    <scope>NUCLEOTIDE SEQUENCE [LARGE SCALE GENOMIC DNA]</scope>
    <source>
        <tissue evidence="1">Leaf</tissue>
    </source>
</reference>
<evidence type="ECO:0000313" key="2">
    <source>
        <dbReference type="Proteomes" id="UP000636800"/>
    </source>
</evidence>
<protein>
    <submittedName>
        <fullName evidence="1">Uncharacterized protein</fullName>
    </submittedName>
</protein>
<proteinExistence type="predicted"/>
<accession>A0A835RMU2</accession>
<dbReference type="AlphaFoldDB" id="A0A835RMU2"/>
<evidence type="ECO:0000313" key="1">
    <source>
        <dbReference type="EMBL" id="KAG0491686.1"/>
    </source>
</evidence>
<dbReference type="InterPro" id="IPR006740">
    <property type="entry name" value="DUF604"/>
</dbReference>